<sequence length="95" mass="10580">MVFNQYSSRLLPGVGCCFDDSDILEPEWKQNLSGIGRIFVAGTTLIYMDERQEVDGRDSEVCALLDSLATKLALTRKHGTHFTSFGASLSSFREE</sequence>
<evidence type="ECO:0000313" key="1">
    <source>
        <dbReference type="EMBL" id="CAH0482877.1"/>
    </source>
</evidence>
<dbReference type="AlphaFoldDB" id="A0AAU9LF98"/>
<protein>
    <submittedName>
        <fullName evidence="1">Uncharacterized protein</fullName>
    </submittedName>
</protein>
<organism evidence="1 2">
    <name type="scientific">Peronospora belbahrii</name>
    <dbReference type="NCBI Taxonomy" id="622444"/>
    <lineage>
        <taxon>Eukaryota</taxon>
        <taxon>Sar</taxon>
        <taxon>Stramenopiles</taxon>
        <taxon>Oomycota</taxon>
        <taxon>Peronosporomycetes</taxon>
        <taxon>Peronosporales</taxon>
        <taxon>Peronosporaceae</taxon>
        <taxon>Peronospora</taxon>
    </lineage>
</organism>
<accession>A0AAU9LF98</accession>
<reference evidence="1" key="1">
    <citation type="submission" date="2021-11" db="EMBL/GenBank/DDBJ databases">
        <authorList>
            <person name="Islam A."/>
            <person name="Islam S."/>
            <person name="Flora M.S."/>
            <person name="Rahman M."/>
            <person name="Ziaur R.M."/>
            <person name="Epstein J.H."/>
            <person name="Hassan M."/>
            <person name="Klassen M."/>
            <person name="Woodard K."/>
            <person name="Webb A."/>
            <person name="Webby R.J."/>
            <person name="El Zowalaty M.E."/>
        </authorList>
    </citation>
    <scope>NUCLEOTIDE SEQUENCE</scope>
    <source>
        <strain evidence="1">Pbs3</strain>
    </source>
</reference>
<evidence type="ECO:0000313" key="2">
    <source>
        <dbReference type="Proteomes" id="UP001160483"/>
    </source>
</evidence>
<dbReference type="Proteomes" id="UP001160483">
    <property type="component" value="Unassembled WGS sequence"/>
</dbReference>
<proteinExistence type="predicted"/>
<dbReference type="EMBL" id="CAKKTJ010000336">
    <property type="protein sequence ID" value="CAH0482877.1"/>
    <property type="molecule type" value="Genomic_DNA"/>
</dbReference>
<comment type="caution">
    <text evidence="1">The sequence shown here is derived from an EMBL/GenBank/DDBJ whole genome shotgun (WGS) entry which is preliminary data.</text>
</comment>
<name>A0AAU9LF98_9STRA</name>
<gene>
    <name evidence="1" type="ORF">PBS003_LOCUS9455</name>
</gene>